<gene>
    <name evidence="1" type="ORF">SAMN05216218_10417</name>
</gene>
<sequence>MTAETDSIRIEPAFEPAAIEIPGQVGERIADLYGVETVRTAEDWLAALTTVLDSTDGEPLGVADLCTTDESPHVLERDGERQAYQCVYDPMIVPFLTDEPAAVTTVCPTTGETVTLEIRDGAVDVTPETAVFSIGVDASGATEPPSTPAESYGFVCPYGNAFADWAAYEDWAADTDAVTAAIPLEYGVSLAGELGRQMAESGE</sequence>
<dbReference type="Pfam" id="PF03243">
    <property type="entry name" value="MerB"/>
    <property type="match status" value="1"/>
</dbReference>
<dbReference type="InterPro" id="IPR004927">
    <property type="entry name" value="MerB"/>
</dbReference>
<reference evidence="2" key="1">
    <citation type="submission" date="2016-10" db="EMBL/GenBank/DDBJ databases">
        <authorList>
            <person name="Varghese N."/>
            <person name="Submissions S."/>
        </authorList>
    </citation>
    <scope>NUCLEOTIDE SEQUENCE [LARGE SCALE GENOMIC DNA]</scope>
    <source>
        <strain evidence="2">IBRC-M 10760</strain>
    </source>
</reference>
<name>A0A1G7INC1_9EURY</name>
<protein>
    <submittedName>
        <fullName evidence="1">Alkylmercury lyase</fullName>
    </submittedName>
</protein>
<proteinExistence type="predicted"/>
<accession>A0A1G7INC1</accession>
<dbReference type="GO" id="GO:0018836">
    <property type="term" value="F:alkylmercury lyase activity"/>
    <property type="evidence" value="ECO:0007669"/>
    <property type="project" value="InterPro"/>
</dbReference>
<dbReference type="OrthoDB" id="240600at2157"/>
<dbReference type="SUPFAM" id="SSF160387">
    <property type="entry name" value="NosL/MerB-like"/>
    <property type="match status" value="1"/>
</dbReference>
<dbReference type="AlphaFoldDB" id="A0A1G7INC1"/>
<dbReference type="RefSeq" id="WP_092689378.1">
    <property type="nucleotide sequence ID" value="NZ_FNBK01000004.1"/>
</dbReference>
<evidence type="ECO:0000313" key="1">
    <source>
        <dbReference type="EMBL" id="SDF14115.1"/>
    </source>
</evidence>
<dbReference type="Gene3D" id="3.30.450.410">
    <property type="match status" value="1"/>
</dbReference>
<dbReference type="InterPro" id="IPR053717">
    <property type="entry name" value="MerB_lyase_sf"/>
</dbReference>
<keyword evidence="2" id="KW-1185">Reference proteome</keyword>
<dbReference type="Proteomes" id="UP000199076">
    <property type="component" value="Unassembled WGS sequence"/>
</dbReference>
<dbReference type="EMBL" id="FNBK01000004">
    <property type="protein sequence ID" value="SDF14115.1"/>
    <property type="molecule type" value="Genomic_DNA"/>
</dbReference>
<keyword evidence="1" id="KW-0456">Lyase</keyword>
<organism evidence="1 2">
    <name type="scientific">Halorientalis regularis</name>
    <dbReference type="NCBI Taxonomy" id="660518"/>
    <lineage>
        <taxon>Archaea</taxon>
        <taxon>Methanobacteriati</taxon>
        <taxon>Methanobacteriota</taxon>
        <taxon>Stenosarchaea group</taxon>
        <taxon>Halobacteria</taxon>
        <taxon>Halobacteriales</taxon>
        <taxon>Haloarculaceae</taxon>
        <taxon>Halorientalis</taxon>
    </lineage>
</organism>
<evidence type="ECO:0000313" key="2">
    <source>
        <dbReference type="Proteomes" id="UP000199076"/>
    </source>
</evidence>